<reference evidence="1 2" key="1">
    <citation type="submission" date="2016-01" db="EMBL/GenBank/DDBJ databases">
        <title>Genome sequence of the yeast Holleya sinecauda.</title>
        <authorList>
            <person name="Dietrich F.S."/>
        </authorList>
    </citation>
    <scope>NUCLEOTIDE SEQUENCE [LARGE SCALE GENOMIC DNA]</scope>
    <source>
        <strain evidence="1 2">ATCC 58844</strain>
    </source>
</reference>
<proteinExistence type="predicted"/>
<dbReference type="Proteomes" id="UP000243052">
    <property type="component" value="Chromosome ii"/>
</dbReference>
<evidence type="ECO:0000313" key="2">
    <source>
        <dbReference type="Proteomes" id="UP000243052"/>
    </source>
</evidence>
<evidence type="ECO:0000313" key="1">
    <source>
        <dbReference type="EMBL" id="AMD18912.1"/>
    </source>
</evidence>
<protein>
    <submittedName>
        <fullName evidence="1">HBR011Wp</fullName>
    </submittedName>
</protein>
<keyword evidence="2" id="KW-1185">Reference proteome</keyword>
<dbReference type="GeneID" id="28722099"/>
<dbReference type="EMBL" id="CP014242">
    <property type="protein sequence ID" value="AMD18912.1"/>
    <property type="molecule type" value="Genomic_DNA"/>
</dbReference>
<dbReference type="RefSeq" id="XP_017985908.1">
    <property type="nucleotide sequence ID" value="XM_018130419.1"/>
</dbReference>
<dbReference type="OrthoDB" id="4053447at2759"/>
<dbReference type="AlphaFoldDB" id="A0A109UX36"/>
<organism evidence="1 2">
    <name type="scientific">Eremothecium sinecaudum</name>
    <dbReference type="NCBI Taxonomy" id="45286"/>
    <lineage>
        <taxon>Eukaryota</taxon>
        <taxon>Fungi</taxon>
        <taxon>Dikarya</taxon>
        <taxon>Ascomycota</taxon>
        <taxon>Saccharomycotina</taxon>
        <taxon>Saccharomycetes</taxon>
        <taxon>Saccharomycetales</taxon>
        <taxon>Saccharomycetaceae</taxon>
        <taxon>Eremothecium</taxon>
    </lineage>
</organism>
<gene>
    <name evidence="1" type="ORF">AW171_hschr2439</name>
</gene>
<accession>A0A109UX36</accession>
<dbReference type="STRING" id="45286.A0A109UX36"/>
<name>A0A109UX36_9SACH</name>
<sequence>METDIELVLRKLLDGPPDKSLIFVLGSRSRYFFESELPNGRFAFSSLRAVDNSRRNIKVMFLEKLQYLFIYLTKFEAEGLKSLKQVIIYGLDELIKCNTANFLSASQVRLANLIYSISFRVMRRHNVTVQFVLFRSPGIKDFESLENYWRYIT</sequence>